<dbReference type="InterPro" id="IPR033932">
    <property type="entry name" value="YtcJ-like"/>
</dbReference>
<reference evidence="3 4" key="1">
    <citation type="submission" date="2019-11" db="EMBL/GenBank/DDBJ databases">
        <title>Acidiferrimicrobium australis gen. nov., sp. nov., an acidophilic and obligately heterotrophic, member of the Actinobacteria that catalyses dissimilatory oxido- reduction of iron isolated from metal-rich acidic water in Chile.</title>
        <authorList>
            <person name="Gonzalez D."/>
            <person name="Huber K."/>
            <person name="Hedrich S."/>
            <person name="Rojas-Villalobos C."/>
            <person name="Quatrini R."/>
            <person name="Dinamarca M.A."/>
            <person name="Schwarz A."/>
            <person name="Canales C."/>
            <person name="Nancucheo I."/>
        </authorList>
    </citation>
    <scope>NUCLEOTIDE SEQUENCE [LARGE SCALE GENOMIC DNA]</scope>
    <source>
        <strain evidence="3 4">USS-CCA1</strain>
    </source>
</reference>
<accession>A0ABW9QRX6</accession>
<dbReference type="CDD" id="cd01300">
    <property type="entry name" value="YtcJ_like"/>
    <property type="match status" value="1"/>
</dbReference>
<keyword evidence="4" id="KW-1185">Reference proteome</keyword>
<dbReference type="InterPro" id="IPR032466">
    <property type="entry name" value="Metal_Hydrolase"/>
</dbReference>
<feature type="compositionally biased region" description="Basic and acidic residues" evidence="1">
    <location>
        <begin position="25"/>
        <end position="35"/>
    </location>
</feature>
<dbReference type="Proteomes" id="UP000437736">
    <property type="component" value="Unassembled WGS sequence"/>
</dbReference>
<dbReference type="SUPFAM" id="SSF51556">
    <property type="entry name" value="Metallo-dependent hydrolases"/>
    <property type="match status" value="1"/>
</dbReference>
<evidence type="ECO:0000259" key="2">
    <source>
        <dbReference type="Pfam" id="PF07969"/>
    </source>
</evidence>
<feature type="domain" description="Amidohydrolase 3" evidence="2">
    <location>
        <begin position="112"/>
        <end position="592"/>
    </location>
</feature>
<dbReference type="SUPFAM" id="SSF51338">
    <property type="entry name" value="Composite domain of metallo-dependent hydrolases"/>
    <property type="match status" value="1"/>
</dbReference>
<dbReference type="Gene3D" id="2.30.40.10">
    <property type="entry name" value="Urease, subunit C, domain 1"/>
    <property type="match status" value="1"/>
</dbReference>
<dbReference type="EMBL" id="WJHE01000255">
    <property type="protein sequence ID" value="MST32248.1"/>
    <property type="molecule type" value="Genomic_DNA"/>
</dbReference>
<dbReference type="Pfam" id="PF07969">
    <property type="entry name" value="Amidohydro_3"/>
    <property type="match status" value="1"/>
</dbReference>
<dbReference type="Gene3D" id="3.20.20.140">
    <property type="entry name" value="Metal-dependent hydrolases"/>
    <property type="match status" value="1"/>
</dbReference>
<dbReference type="PANTHER" id="PTHR22642">
    <property type="entry name" value="IMIDAZOLONEPROPIONASE"/>
    <property type="match status" value="1"/>
</dbReference>
<dbReference type="InterPro" id="IPR013108">
    <property type="entry name" value="Amidohydro_3"/>
</dbReference>
<dbReference type="Gene3D" id="3.10.310.70">
    <property type="match status" value="1"/>
</dbReference>
<evidence type="ECO:0000256" key="1">
    <source>
        <dbReference type="SAM" id="MobiDB-lite"/>
    </source>
</evidence>
<proteinExistence type="predicted"/>
<organism evidence="3 4">
    <name type="scientific">Acidiferrimicrobium australe</name>
    <dbReference type="NCBI Taxonomy" id="2664430"/>
    <lineage>
        <taxon>Bacteria</taxon>
        <taxon>Bacillati</taxon>
        <taxon>Actinomycetota</taxon>
        <taxon>Acidimicrobiia</taxon>
        <taxon>Acidimicrobiales</taxon>
        <taxon>Acidimicrobiaceae</taxon>
        <taxon>Acidiferrimicrobium</taxon>
    </lineage>
</organism>
<evidence type="ECO:0000313" key="3">
    <source>
        <dbReference type="EMBL" id="MST32248.1"/>
    </source>
</evidence>
<comment type="caution">
    <text evidence="3">The sequence shown here is derived from an EMBL/GenBank/DDBJ whole genome shotgun (WGS) entry which is preliminary data.</text>
</comment>
<feature type="region of interest" description="Disordered" evidence="1">
    <location>
        <begin position="24"/>
        <end position="43"/>
    </location>
</feature>
<sequence length="596" mass="63310">MSLSLPLVNVLDYDPEFLQQCPEQEAAREGARQGELDDGAGSTGRFAAGRAHRAVRPGGRRLMAVDLAVVGARVRTMDPSAPWATAVAITDGVIVAVGSDAEVRELCDAGTEVLDAGGAAVTPGLVDSHQHLLTGAEVGRGLDLDRVADLDGVRAALAAERRRVGDGWVLGFALEYSALGGRRWHHDLVDDATGPCPMLLYALDLHTGFANAAALRAAGIDGARSFPDGASIVCDEDGRPTGELRERSAIELVSRTIPVAGRAERLGWYRDAIARQNAVGITAIHQMDGDDDTAATLAALDDEHALGLRVALHYWIGPDTDDEAVDAILRGPRHRGRRWSAGGVKLMLDGVIETGTAWLEDPDEEGGGRAAMWPDIERFRRTVAACHGAGLRIATHAIGDRAVREVLDAYASLPARDGAPHRIEHIETAPDTTVARFAPQRVTASMQPIHLRWMKPDLSDPWSQRLGLPRCQHVMRSGDLSAAGALVVLGSDWPVAPFDPRLGLFAARARRPPDSDDERAIGASRPLSGEEALAGYTRNAAEAIGEEGVAGMLRPGYRADLVAWGEDPADCPVADLPELPVLATVVGGEVVHRAGP</sequence>
<evidence type="ECO:0000313" key="4">
    <source>
        <dbReference type="Proteomes" id="UP000437736"/>
    </source>
</evidence>
<gene>
    <name evidence="3" type="ORF">GHK86_05860</name>
</gene>
<dbReference type="InterPro" id="IPR011059">
    <property type="entry name" value="Metal-dep_hydrolase_composite"/>
</dbReference>
<protein>
    <submittedName>
        <fullName evidence="3">Amidohydrolase family protein</fullName>
    </submittedName>
</protein>
<name>A0ABW9QRX6_9ACTN</name>
<dbReference type="PANTHER" id="PTHR22642:SF2">
    <property type="entry name" value="PROTEIN LONG AFTER FAR-RED 3"/>
    <property type="match status" value="1"/>
</dbReference>